<evidence type="ECO:0000256" key="1">
    <source>
        <dbReference type="SAM" id="Phobius"/>
    </source>
</evidence>
<dbReference type="OrthoDB" id="9955791at2"/>
<dbReference type="AlphaFoldDB" id="A0A4R3UJP1"/>
<gene>
    <name evidence="2" type="ORF">EV671_10312</name>
</gene>
<feature type="transmembrane region" description="Helical" evidence="1">
    <location>
        <begin position="12"/>
        <end position="31"/>
    </location>
</feature>
<dbReference type="RefSeq" id="WP_132575155.1">
    <property type="nucleotide sequence ID" value="NZ_CBCSGL010000030.1"/>
</dbReference>
<keyword evidence="3" id="KW-1185">Reference proteome</keyword>
<dbReference type="PROSITE" id="PS51257">
    <property type="entry name" value="PROKAR_LIPOPROTEIN"/>
    <property type="match status" value="1"/>
</dbReference>
<reference evidence="2 3" key="1">
    <citation type="submission" date="2019-03" db="EMBL/GenBank/DDBJ databases">
        <title>Genomic Encyclopedia of Type Strains, Phase IV (KMG-IV): sequencing the most valuable type-strain genomes for metagenomic binning, comparative biology and taxonomic classification.</title>
        <authorList>
            <person name="Goeker M."/>
        </authorList>
    </citation>
    <scope>NUCLEOTIDE SEQUENCE [LARGE SCALE GENOMIC DNA]</scope>
    <source>
        <strain evidence="2 3">DSM 654</strain>
    </source>
</reference>
<keyword evidence="1" id="KW-0472">Membrane</keyword>
<feature type="transmembrane region" description="Helical" evidence="1">
    <location>
        <begin position="83"/>
        <end position="105"/>
    </location>
</feature>
<keyword evidence="1" id="KW-0812">Transmembrane</keyword>
<evidence type="ECO:0000313" key="2">
    <source>
        <dbReference type="EMBL" id="TCU89899.1"/>
    </source>
</evidence>
<organism evidence="2 3">
    <name type="scientific">Roseateles saccharophilus</name>
    <name type="common">Pseudomonas saccharophila</name>
    <dbReference type="NCBI Taxonomy" id="304"/>
    <lineage>
        <taxon>Bacteria</taxon>
        <taxon>Pseudomonadati</taxon>
        <taxon>Pseudomonadota</taxon>
        <taxon>Betaproteobacteria</taxon>
        <taxon>Burkholderiales</taxon>
        <taxon>Sphaerotilaceae</taxon>
        <taxon>Roseateles</taxon>
    </lineage>
</organism>
<keyword evidence="1" id="KW-1133">Transmembrane helix</keyword>
<name>A0A4R3UJP1_ROSSA</name>
<dbReference type="EMBL" id="SMBU01000031">
    <property type="protein sequence ID" value="TCU89899.1"/>
    <property type="molecule type" value="Genomic_DNA"/>
</dbReference>
<dbReference type="Proteomes" id="UP000295110">
    <property type="component" value="Unassembled WGS sequence"/>
</dbReference>
<sequence>MPPRDGPDYSIAEYLLCGLCLASAIACFLYAGHAWADDAPFDALESAGGGLLLLGGSVDPVRHVVDTLTFPWHANEPAGRDTWITRVAAGLGLLLWLAGLAGNWFN</sequence>
<accession>A0A4R3UJP1</accession>
<comment type="caution">
    <text evidence="2">The sequence shown here is derived from an EMBL/GenBank/DDBJ whole genome shotgun (WGS) entry which is preliminary data.</text>
</comment>
<evidence type="ECO:0000313" key="3">
    <source>
        <dbReference type="Proteomes" id="UP000295110"/>
    </source>
</evidence>
<protein>
    <recommendedName>
        <fullName evidence="4">Lipoprotein</fullName>
    </recommendedName>
</protein>
<proteinExistence type="predicted"/>
<evidence type="ECO:0008006" key="4">
    <source>
        <dbReference type="Google" id="ProtNLM"/>
    </source>
</evidence>